<dbReference type="InterPro" id="IPR005532">
    <property type="entry name" value="SUMF_dom"/>
</dbReference>
<dbReference type="SUPFAM" id="SSF56436">
    <property type="entry name" value="C-type lectin-like"/>
    <property type="match status" value="1"/>
</dbReference>
<keyword evidence="3" id="KW-0808">Transferase</keyword>
<keyword evidence="3" id="KW-0418">Kinase</keyword>
<feature type="domain" description="Sulfatase-modifying factor enzyme-like" evidence="2">
    <location>
        <begin position="438"/>
        <end position="667"/>
    </location>
</feature>
<feature type="compositionally biased region" description="Pro residues" evidence="1">
    <location>
        <begin position="342"/>
        <end position="352"/>
    </location>
</feature>
<dbReference type="InterPro" id="IPR051043">
    <property type="entry name" value="Sulfatase_Mod_Factor_Kinase"/>
</dbReference>
<sequence length="674" mass="76719">MAEETAKIKLYRKTYQLPQLNRPDLLVLQDQIQERQQLIKTGKRVRNTWLGLRKKEEPLNFEETFQELERLVGDYNQLIGFLADHKDEYRRFFQSLTEEIKEAVAVKCQKLAEKERKRQSLENSIGSADLRDTLRLQKQQIFRTVILIGRASLLMLKKIDLISESIQKLAEDQDTQKQVFSKMIGELNGYKQVYQLQLELDSLEKEAIEMAKVAINLEQYLKPIIGQFQGLIDRVVTIDGELSRSVSEVESLVQNILSSESAVSFRKNENLSASLLNFLVTSEEKRGRLAIALERAEQEGWQWTEVEIPDEEIELETAIQRINNHVIERVGNFSTSVVGDSPIPPPSQPKTPPSNKTPFTENLPSINNHVIERVVNFTTSVVGDSPIPPPLRLETLLGNKTPSSPSDWMIPSKSAQPETPLDNKTPFTENLPNGITLEMVSLPAGEFLMGSPDSDPDAYQNEKPQHQVKVNSFAIGKYPVTQAQYEAVMGTNPSNFKNNPQNPVEKVSWNDAQAFCQKLSQITGKTYRLPTEAEWEYACRAGTTTRYYFGDDANQLGDYAWYDGSSQKTTHPVGQKKPNAWGLYDMSGNVLEWCEDNWHNTYENAPRDGSAWLINDKRDGSAWLINDNDYYIVRGGSWYSNPLNCRSAFRYYFNRRGGSYFIGFRVVCGAGRTL</sequence>
<accession>A0A5A5S6Z3</accession>
<dbReference type="InterPro" id="IPR016187">
    <property type="entry name" value="CTDL_fold"/>
</dbReference>
<dbReference type="EC" id="2.7.11.1" evidence="3"/>
<feature type="region of interest" description="Disordered" evidence="1">
    <location>
        <begin position="402"/>
        <end position="426"/>
    </location>
</feature>
<protein>
    <submittedName>
        <fullName evidence="3">Serine/threonine-protein kinase pkn1</fullName>
        <ecNumber evidence="3">2.7.11.1</ecNumber>
    </submittedName>
</protein>
<dbReference type="EMBL" id="BHVQ01000045">
    <property type="protein sequence ID" value="GCA81127.1"/>
    <property type="molecule type" value="Genomic_DNA"/>
</dbReference>
<dbReference type="PANTHER" id="PTHR23150">
    <property type="entry name" value="SULFATASE MODIFYING FACTOR 1, 2"/>
    <property type="match status" value="1"/>
</dbReference>
<dbReference type="Gene3D" id="3.90.1580.10">
    <property type="entry name" value="paralog of FGE (formylglycine-generating enzyme)"/>
    <property type="match status" value="1"/>
</dbReference>
<proteinExistence type="predicted"/>
<dbReference type="PANTHER" id="PTHR23150:SF19">
    <property type="entry name" value="FORMYLGLYCINE-GENERATING ENZYME"/>
    <property type="match status" value="1"/>
</dbReference>
<dbReference type="InterPro" id="IPR042095">
    <property type="entry name" value="SUMF_sf"/>
</dbReference>
<evidence type="ECO:0000259" key="2">
    <source>
        <dbReference type="Pfam" id="PF03781"/>
    </source>
</evidence>
<comment type="caution">
    <text evidence="3">The sequence shown here is derived from an EMBL/GenBank/DDBJ whole genome shotgun (WGS) entry which is preliminary data.</text>
</comment>
<evidence type="ECO:0000313" key="3">
    <source>
        <dbReference type="EMBL" id="GCA81127.1"/>
    </source>
</evidence>
<dbReference type="GO" id="GO:0120147">
    <property type="term" value="F:formylglycine-generating oxidase activity"/>
    <property type="evidence" value="ECO:0007669"/>
    <property type="project" value="TreeGrafter"/>
</dbReference>
<gene>
    <name evidence="3" type="primary">pkn1_6</name>
    <name evidence="3" type="ORF">MiTs_03139</name>
</gene>
<feature type="region of interest" description="Disordered" evidence="1">
    <location>
        <begin position="337"/>
        <end position="357"/>
    </location>
</feature>
<organism evidence="3 4">
    <name type="scientific">Microcystis aeruginosa NIES-2521</name>
    <dbReference type="NCBI Taxonomy" id="2303983"/>
    <lineage>
        <taxon>Bacteria</taxon>
        <taxon>Bacillati</taxon>
        <taxon>Cyanobacteriota</taxon>
        <taxon>Cyanophyceae</taxon>
        <taxon>Oscillatoriophycideae</taxon>
        <taxon>Chroococcales</taxon>
        <taxon>Microcystaceae</taxon>
        <taxon>Microcystis</taxon>
    </lineage>
</organism>
<dbReference type="Proteomes" id="UP000324689">
    <property type="component" value="Unassembled WGS sequence"/>
</dbReference>
<reference evidence="3 4" key="1">
    <citation type="submission" date="2018-09" db="EMBL/GenBank/DDBJ databases">
        <title>Evolutionary history of phycoerythrin pigmentation in the water bloom-forming cyanobacterium Microcystis aeruginosa.</title>
        <authorList>
            <person name="Tanabe Y."/>
            <person name="Tanabe Y."/>
            <person name="Yamaguchi H."/>
        </authorList>
    </citation>
    <scope>NUCLEOTIDE SEQUENCE [LARGE SCALE GENOMIC DNA]</scope>
    <source>
        <strain evidence="3 4">NIES-2521</strain>
    </source>
</reference>
<evidence type="ECO:0000313" key="4">
    <source>
        <dbReference type="Proteomes" id="UP000324689"/>
    </source>
</evidence>
<name>A0A5A5S6Z3_MICAE</name>
<evidence type="ECO:0000256" key="1">
    <source>
        <dbReference type="SAM" id="MobiDB-lite"/>
    </source>
</evidence>
<dbReference type="AlphaFoldDB" id="A0A5A5S6Z3"/>
<dbReference type="Pfam" id="PF03781">
    <property type="entry name" value="FGE-sulfatase"/>
    <property type="match status" value="1"/>
</dbReference>
<dbReference type="RefSeq" id="WP_149976485.1">
    <property type="nucleotide sequence ID" value="NZ_BHVQ01000045.1"/>
</dbReference>
<dbReference type="GO" id="GO:0004674">
    <property type="term" value="F:protein serine/threonine kinase activity"/>
    <property type="evidence" value="ECO:0007669"/>
    <property type="project" value="UniProtKB-EC"/>
</dbReference>